<keyword evidence="3" id="KW-1185">Reference proteome</keyword>
<evidence type="ECO:0000259" key="1">
    <source>
        <dbReference type="Pfam" id="PF03372"/>
    </source>
</evidence>
<dbReference type="PANTHER" id="PTHR33776">
    <property type="entry name" value="ENDO/EXONUCLEASE/PHOSPHATASE DOMAIN-CONTAINING PROTEIN"/>
    <property type="match status" value="1"/>
</dbReference>
<proteinExistence type="predicted"/>
<reference evidence="2 3" key="1">
    <citation type="journal article" date="2020" name="Cell">
        <title>Large-Scale Comparative Analyses of Tick Genomes Elucidate Their Genetic Diversity and Vector Capacities.</title>
        <authorList>
            <consortium name="Tick Genome and Microbiome Consortium (TIGMIC)"/>
            <person name="Jia N."/>
            <person name="Wang J."/>
            <person name="Shi W."/>
            <person name="Du L."/>
            <person name="Sun Y."/>
            <person name="Zhan W."/>
            <person name="Jiang J.F."/>
            <person name="Wang Q."/>
            <person name="Zhang B."/>
            <person name="Ji P."/>
            <person name="Bell-Sakyi L."/>
            <person name="Cui X.M."/>
            <person name="Yuan T.T."/>
            <person name="Jiang B.G."/>
            <person name="Yang W.F."/>
            <person name="Lam T.T."/>
            <person name="Chang Q.C."/>
            <person name="Ding S.J."/>
            <person name="Wang X.J."/>
            <person name="Zhu J.G."/>
            <person name="Ruan X.D."/>
            <person name="Zhao L."/>
            <person name="Wei J.T."/>
            <person name="Ye R.Z."/>
            <person name="Que T.C."/>
            <person name="Du C.H."/>
            <person name="Zhou Y.H."/>
            <person name="Cheng J.X."/>
            <person name="Dai P.F."/>
            <person name="Guo W.B."/>
            <person name="Han X.H."/>
            <person name="Huang E.J."/>
            <person name="Li L.F."/>
            <person name="Wei W."/>
            <person name="Gao Y.C."/>
            <person name="Liu J.Z."/>
            <person name="Shao H.Z."/>
            <person name="Wang X."/>
            <person name="Wang C.C."/>
            <person name="Yang T.C."/>
            <person name="Huo Q.B."/>
            <person name="Li W."/>
            <person name="Chen H.Y."/>
            <person name="Chen S.E."/>
            <person name="Zhou L.G."/>
            <person name="Ni X.B."/>
            <person name="Tian J.H."/>
            <person name="Sheng Y."/>
            <person name="Liu T."/>
            <person name="Pan Y.S."/>
            <person name="Xia L.Y."/>
            <person name="Li J."/>
            <person name="Zhao F."/>
            <person name="Cao W.C."/>
        </authorList>
    </citation>
    <scope>NUCLEOTIDE SEQUENCE [LARGE SCALE GENOMIC DNA]</scope>
    <source>
        <strain evidence="2">HaeL-2018</strain>
    </source>
</reference>
<dbReference type="InterPro" id="IPR005135">
    <property type="entry name" value="Endo/exonuclease/phosphatase"/>
</dbReference>
<name>A0A9J6GPI4_HAELO</name>
<dbReference type="Pfam" id="PF03372">
    <property type="entry name" value="Exo_endo_phos"/>
    <property type="match status" value="1"/>
</dbReference>
<dbReference type="EMBL" id="JABSTR010000008">
    <property type="protein sequence ID" value="KAH9376601.1"/>
    <property type="molecule type" value="Genomic_DNA"/>
</dbReference>
<dbReference type="VEuPathDB" id="VectorBase:HLOH_041759"/>
<gene>
    <name evidence="2" type="ORF">HPB48_005812</name>
</gene>
<dbReference type="Gene3D" id="3.60.10.10">
    <property type="entry name" value="Endonuclease/exonuclease/phosphatase"/>
    <property type="match status" value="1"/>
</dbReference>
<sequence>MQSAVNKADQLTQFLESCTNTFDAIFLTETWYRHDNDVLKIPGYDSFDINRTSKRGGGVAILVKTKYSADVLSNHCFCKDDIEMLTVKMARQAFSVIYRPPHGNLASFFGTFERELFFFTSEKVSSFIVGDFNIDMSATCSAQQQLSLLLQSTGFQNVIDSPTRITPTCSSVLDLIVTNREYSFCSGRIAVDISDHLPVFFFFCVCVSRKSNSFENKNQGSTAINFSRSA</sequence>
<dbReference type="PANTHER" id="PTHR33776:SF4">
    <property type="entry name" value="ENDONUCLEASE_EXONUCLEASE_PHOSPHATASE DOMAIN-CONTAINING PROTEIN"/>
    <property type="match status" value="1"/>
</dbReference>
<dbReference type="Proteomes" id="UP000821853">
    <property type="component" value="Unassembled WGS sequence"/>
</dbReference>
<organism evidence="2 3">
    <name type="scientific">Haemaphysalis longicornis</name>
    <name type="common">Bush tick</name>
    <dbReference type="NCBI Taxonomy" id="44386"/>
    <lineage>
        <taxon>Eukaryota</taxon>
        <taxon>Metazoa</taxon>
        <taxon>Ecdysozoa</taxon>
        <taxon>Arthropoda</taxon>
        <taxon>Chelicerata</taxon>
        <taxon>Arachnida</taxon>
        <taxon>Acari</taxon>
        <taxon>Parasitiformes</taxon>
        <taxon>Ixodida</taxon>
        <taxon>Ixodoidea</taxon>
        <taxon>Ixodidae</taxon>
        <taxon>Haemaphysalinae</taxon>
        <taxon>Haemaphysalis</taxon>
    </lineage>
</organism>
<dbReference type="OrthoDB" id="6779904at2759"/>
<dbReference type="AlphaFoldDB" id="A0A9J6GPI4"/>
<accession>A0A9J6GPI4</accession>
<evidence type="ECO:0000313" key="3">
    <source>
        <dbReference type="Proteomes" id="UP000821853"/>
    </source>
</evidence>
<dbReference type="GO" id="GO:0003824">
    <property type="term" value="F:catalytic activity"/>
    <property type="evidence" value="ECO:0007669"/>
    <property type="project" value="InterPro"/>
</dbReference>
<comment type="caution">
    <text evidence="2">The sequence shown here is derived from an EMBL/GenBank/DDBJ whole genome shotgun (WGS) entry which is preliminary data.</text>
</comment>
<feature type="domain" description="Endonuclease/exonuclease/phosphatase" evidence="1">
    <location>
        <begin position="6"/>
        <end position="196"/>
    </location>
</feature>
<protein>
    <recommendedName>
        <fullName evidence="1">Endonuclease/exonuclease/phosphatase domain-containing protein</fullName>
    </recommendedName>
</protein>
<dbReference type="OMA" id="FERELFF"/>
<dbReference type="InterPro" id="IPR036691">
    <property type="entry name" value="Endo/exonu/phosph_ase_sf"/>
</dbReference>
<dbReference type="SUPFAM" id="SSF56219">
    <property type="entry name" value="DNase I-like"/>
    <property type="match status" value="1"/>
</dbReference>
<evidence type="ECO:0000313" key="2">
    <source>
        <dbReference type="EMBL" id="KAH9376601.1"/>
    </source>
</evidence>